<feature type="region of interest" description="Disordered" evidence="9">
    <location>
        <begin position="755"/>
        <end position="781"/>
    </location>
</feature>
<dbReference type="PANTHER" id="PTHR32170">
    <property type="entry name" value="PROTEASOME ACTIVATOR COMPLEX SUBUNIT 4"/>
    <property type="match status" value="1"/>
</dbReference>
<dbReference type="Pfam" id="PF16507">
    <property type="entry name" value="HEAT_PSME4_mid"/>
    <property type="match status" value="1"/>
</dbReference>
<dbReference type="PANTHER" id="PTHR32170:SF3">
    <property type="entry name" value="PROTEASOME ACTIVATOR COMPLEX SUBUNIT 4"/>
    <property type="match status" value="1"/>
</dbReference>
<comment type="similarity">
    <text evidence="3">Belongs to the BLM10 family.</text>
</comment>
<keyword evidence="14" id="KW-1185">Reference proteome</keyword>
<evidence type="ECO:0000256" key="7">
    <source>
        <dbReference type="ARBA" id="ARBA00023204"/>
    </source>
</evidence>
<organism evidence="13 14">
    <name type="scientific">Naematelia encephala</name>
    <dbReference type="NCBI Taxonomy" id="71784"/>
    <lineage>
        <taxon>Eukaryota</taxon>
        <taxon>Fungi</taxon>
        <taxon>Dikarya</taxon>
        <taxon>Basidiomycota</taxon>
        <taxon>Agaricomycotina</taxon>
        <taxon>Tremellomycetes</taxon>
        <taxon>Tremellales</taxon>
        <taxon>Naemateliaceae</taxon>
        <taxon>Naematelia</taxon>
    </lineage>
</organism>
<feature type="domain" description="Proteasome activator complex subunit 4 C-terminal" evidence="10">
    <location>
        <begin position="2036"/>
        <end position="2119"/>
    </location>
</feature>
<evidence type="ECO:0000256" key="5">
    <source>
        <dbReference type="ARBA" id="ARBA00022737"/>
    </source>
</evidence>
<dbReference type="InterPro" id="IPR016024">
    <property type="entry name" value="ARM-type_fold"/>
</dbReference>
<dbReference type="InterPro" id="IPR035309">
    <property type="entry name" value="PSME4"/>
</dbReference>
<dbReference type="Pfam" id="PF11919">
    <property type="entry name" value="PSME4_C"/>
    <property type="match status" value="1"/>
</dbReference>
<evidence type="ECO:0000259" key="12">
    <source>
        <dbReference type="Pfam" id="PF23096"/>
    </source>
</evidence>
<keyword evidence="4" id="KW-0963">Cytoplasm</keyword>
<sequence length="2119" mass="238855">MTALKTRPSSAIGSRPHQLPPRARLHAKPTTHPSYGIDPAESGYQDEEYYEEEEEAFEIEEELAKLEEYYADGGDDEDFDAMPEVWSSAVPNRLGDPKETNGESATHAINPDDPRLSCLGLPLSLPYEVETLAEMDQRLDHIACKLVECAKAREFGLGFRMWDSALSIWMSMGYPMKREMKIKLVFFYYELIFIPGLSSAFIEDAGNQFIGLVSDRSLNIYDFRIPWRPLYDALYNELFPHPNKLARHSVNLAPMYLNTAEAAQRFFHPADVDEMLEVIIPKFHPSMDSILATQTFLVHFLPISHCQRWLPLVFRLWHGLNSGLWDDQASDLMGQLAITHVDPARSDPSLLDKIPRGTHNTPEEEACNPNHARIARAHKSRLLDMSGDIEEDADGVNYWADQTKLPKEETVADPSWPGIRKDVGIFTEQEFEFLMSKCLRSLNVPVGGNIASSNAMSVTMADSRASKKILDAKKPIDRVQSLAETIIFCMSEDAPMRTSASAQATPGMSTPLPKDISRLQNGTSITRAGSSDSLAVVGRKVEENRTYLGGSKALDHLSRLLTSCETFFHPSNSGHWSAFLTVFLSHLASNFVERWKAEEEPSCKTPAAWRLTPTIKREFVLSLRPLALTAMFNKDMESMTPAVSTLKKLALIEPDLIMPAVMERAVPSLQGLEETQRTPAVTYALASLAQPLTARRIWRIGGMYIADIFGLLLPGIDLNDPAKTGLSCMAISNIVDFIRLGDIADIEEDDSDIGSRALRRAPRPKVEDDPDDPVQQELEDLSPEEVNSRVRFATAAFRDWVPEFLERVLLLFSNLPEEGGKTGKAGGKTEQLTVQSVLHTCGGVFNALDDKLFDSVLEQVAEYVTTTTRANAVDVVGDLVRNLASSNAQKVFEKLFPIARQRILSELKTGASSLRTTTTSIPRASDASLHWWQSILYGTLIPGRVNLSEPSIRRQYVELVEAMIDSTFSERGWAWTGKIIEKSVSCLTSLYFREMRMLNKDEFNSKDFKNNHTLYWGKLYRAAEIKPDWRVPTQEDISMVFDIIALADDAVTKLNSLLDNRSPGDKVWSNEFCRAMNVVDKVSRGSYNLLAELDWQKQEGQRSETYVVPELLKLPAPYKSGLILTDIQDPRYQHVAKFRARIASMLHQAASAMRDAGESDNSVETVKILVTTIGTFLTAYGIRSKQFGNAQAAYSGMLSSKKLYESQRKHHRSIFMAAASVHHQNRLTTLGYYRIRTESDDLLIKNMLDFCLSPFTRVRRSAQTTLDTIARLYRGTWVLCFPLLFDALQPGSDPDRMKGALYVLRYNHVGISRIGRDWRQLVELTECLLNAHHETKPSVQALVAKATEELLAAIKEPVSFQMSVKCEGIDAAAESLTAALQNKPDNGIVQRLERAITERLAAQDEQWNIFVDRVIQVAAGTVNLNWRYALAASRFLLAVVRRDRPTDMRLAKFFVETVSDKHPRIRDYGIVGTTRLLFQIVMRSLCLGDEARLFLEEPVDTFTTKIKLEDTSEAFTHSYLEAFRQPLPADESTATLQDCLDSGWLAWGREMEVTRLTAWEENAWTVDEGCQPAVKLFGNLVGQREWWQSIADHWAREDTRNYPSATHIDFVLAIVQLYGKPVLDVIAPIMEGYLSEMDSTKVYDRHKMRALCEFLAGLLRGTTEWSGKLRAEFWEWLTPKLPEIFGNIRHDTTKCWDISIEYVLNEQDPRRFKPLIDFCVNTALGADFNSGSAFDLARRVQLIRSIIRCLQWRFNAWADDFVDLYFKSIACPYAEVRGLMASVLNAIDQLKFHPSYPTTAALTEDVLNDTMAEKDIMHIRSGFFEPQLKEIITSLPAWKTERPHGPKAMLSTHDTVALTTLSWLQVELSDVHAVATFPYIIPILPEIFELRELNDNPDLQRTCGRLLAMITSITPSLDLIGPLMDGLISILQNSQSWRTKMHCMPVLSLVYFRNLALISETCKAKCLDVVAACLRDSNQEVREMASATLSGFLRCSQRSMVEVLRVRFIREIKATVLPKRRDAPGQINPDYQAKLVELHGSILGATALVEAFPYTVPKFMPKLLAEELAPRVSEPAPISTTIRSCVASFKRTHEKYQDKFTEDELAAMNYAQAGNSYYA</sequence>
<gene>
    <name evidence="13" type="ORF">BCR39DRAFT_521173</name>
</gene>
<evidence type="ECO:0000256" key="8">
    <source>
        <dbReference type="ARBA" id="ARBA00023242"/>
    </source>
</evidence>
<dbReference type="STRING" id="71784.A0A1Y2BE43"/>
<dbReference type="InterPro" id="IPR011989">
    <property type="entry name" value="ARM-like"/>
</dbReference>
<feature type="compositionally biased region" description="Acidic residues" evidence="9">
    <location>
        <begin position="768"/>
        <end position="781"/>
    </location>
</feature>
<evidence type="ECO:0000256" key="2">
    <source>
        <dbReference type="ARBA" id="ARBA00004496"/>
    </source>
</evidence>
<dbReference type="GO" id="GO:0070628">
    <property type="term" value="F:proteasome binding"/>
    <property type="evidence" value="ECO:0007669"/>
    <property type="project" value="InterPro"/>
</dbReference>
<dbReference type="GO" id="GO:0005829">
    <property type="term" value="C:cytosol"/>
    <property type="evidence" value="ECO:0007669"/>
    <property type="project" value="TreeGrafter"/>
</dbReference>
<name>A0A1Y2BE43_9TREE</name>
<dbReference type="GO" id="GO:0016504">
    <property type="term" value="F:peptidase activator activity"/>
    <property type="evidence" value="ECO:0007669"/>
    <property type="project" value="InterPro"/>
</dbReference>
<comment type="caution">
    <text evidence="13">The sequence shown here is derived from an EMBL/GenBank/DDBJ whole genome shotgun (WGS) entry which is preliminary data.</text>
</comment>
<evidence type="ECO:0000313" key="13">
    <source>
        <dbReference type="EMBL" id="ORY33092.1"/>
    </source>
</evidence>
<evidence type="ECO:0000256" key="1">
    <source>
        <dbReference type="ARBA" id="ARBA00004324"/>
    </source>
</evidence>
<dbReference type="EMBL" id="MCFC01000007">
    <property type="protein sequence ID" value="ORY33092.1"/>
    <property type="molecule type" value="Genomic_DNA"/>
</dbReference>
<keyword evidence="8" id="KW-0539">Nucleus</keyword>
<dbReference type="GO" id="GO:0006281">
    <property type="term" value="P:DNA repair"/>
    <property type="evidence" value="ECO:0007669"/>
    <property type="project" value="UniProtKB-KW"/>
</dbReference>
<dbReference type="InterPro" id="IPR032430">
    <property type="entry name" value="Blm10_mid"/>
</dbReference>
<dbReference type="InterPro" id="IPR021843">
    <property type="entry name" value="PSME4_C"/>
</dbReference>
<keyword evidence="7" id="KW-0234">DNA repair</keyword>
<evidence type="ECO:0000256" key="6">
    <source>
        <dbReference type="ARBA" id="ARBA00022763"/>
    </source>
</evidence>
<evidence type="ECO:0000256" key="3">
    <source>
        <dbReference type="ARBA" id="ARBA00005739"/>
    </source>
</evidence>
<feature type="region of interest" description="Disordered" evidence="9">
    <location>
        <begin position="91"/>
        <end position="111"/>
    </location>
</feature>
<dbReference type="GO" id="GO:0016607">
    <property type="term" value="C:nuclear speck"/>
    <property type="evidence" value="ECO:0007669"/>
    <property type="project" value="UniProtKB-SubCell"/>
</dbReference>
<evidence type="ECO:0000313" key="14">
    <source>
        <dbReference type="Proteomes" id="UP000193986"/>
    </source>
</evidence>
<dbReference type="Gene3D" id="1.25.10.10">
    <property type="entry name" value="Leucine-rich Repeat Variant"/>
    <property type="match status" value="1"/>
</dbReference>
<evidence type="ECO:0000256" key="4">
    <source>
        <dbReference type="ARBA" id="ARBA00022490"/>
    </source>
</evidence>
<reference evidence="13 14" key="1">
    <citation type="submission" date="2016-07" db="EMBL/GenBank/DDBJ databases">
        <title>Pervasive Adenine N6-methylation of Active Genes in Fungi.</title>
        <authorList>
            <consortium name="DOE Joint Genome Institute"/>
            <person name="Mondo S.J."/>
            <person name="Dannebaum R.O."/>
            <person name="Kuo R.C."/>
            <person name="Labutti K."/>
            <person name="Haridas S."/>
            <person name="Kuo A."/>
            <person name="Salamov A."/>
            <person name="Ahrendt S.R."/>
            <person name="Lipzen A."/>
            <person name="Sullivan W."/>
            <person name="Andreopoulos W.B."/>
            <person name="Clum A."/>
            <person name="Lindquist E."/>
            <person name="Daum C."/>
            <person name="Ramamoorthy G.K."/>
            <person name="Gryganskyi A."/>
            <person name="Culley D."/>
            <person name="Magnuson J.K."/>
            <person name="James T.Y."/>
            <person name="O'Malley M.A."/>
            <person name="Stajich J.E."/>
            <person name="Spatafora J.W."/>
            <person name="Visel A."/>
            <person name="Grigoriev I.V."/>
        </authorList>
    </citation>
    <scope>NUCLEOTIDE SEQUENCE [LARGE SCALE GENOMIC DNA]</scope>
    <source>
        <strain evidence="13 14">68-887.2</strain>
    </source>
</reference>
<dbReference type="Proteomes" id="UP000193986">
    <property type="component" value="Unassembled WGS sequence"/>
</dbReference>
<evidence type="ECO:0000259" key="10">
    <source>
        <dbReference type="Pfam" id="PF11919"/>
    </source>
</evidence>
<dbReference type="GO" id="GO:0010499">
    <property type="term" value="P:proteasomal ubiquitin-independent protein catabolic process"/>
    <property type="evidence" value="ECO:0007669"/>
    <property type="project" value="TreeGrafter"/>
</dbReference>
<proteinExistence type="inferred from homology"/>
<keyword evidence="6" id="KW-0227">DNA damage</keyword>
<feature type="compositionally biased region" description="Acidic residues" evidence="9">
    <location>
        <begin position="44"/>
        <end position="58"/>
    </location>
</feature>
<dbReference type="SUPFAM" id="SSF48371">
    <property type="entry name" value="ARM repeat"/>
    <property type="match status" value="2"/>
</dbReference>
<evidence type="ECO:0000259" key="11">
    <source>
        <dbReference type="Pfam" id="PF16507"/>
    </source>
</evidence>
<feature type="domain" description="Proteasome activator complex subunit 4-like HEAT repeat-like" evidence="12">
    <location>
        <begin position="1647"/>
        <end position="1744"/>
    </location>
</feature>
<dbReference type="InterPro" id="IPR055455">
    <property type="entry name" value="HEAT_PSME4"/>
</dbReference>
<feature type="region of interest" description="Disordered" evidence="9">
    <location>
        <begin position="1"/>
        <end position="58"/>
    </location>
</feature>
<evidence type="ECO:0000256" key="9">
    <source>
        <dbReference type="SAM" id="MobiDB-lite"/>
    </source>
</evidence>
<accession>A0A1Y2BE43</accession>
<dbReference type="OrthoDB" id="17907at2759"/>
<dbReference type="InParanoid" id="A0A1Y2BE43"/>
<comment type="subcellular location">
    <subcellularLocation>
        <location evidence="2">Cytoplasm</location>
    </subcellularLocation>
    <subcellularLocation>
        <location evidence="1">Nucleus speckle</location>
    </subcellularLocation>
</comment>
<feature type="domain" description="Proteasome activator Blm10 middle HEAT repeats region" evidence="11">
    <location>
        <begin position="557"/>
        <end position="1089"/>
    </location>
</feature>
<keyword evidence="5" id="KW-0677">Repeat</keyword>
<protein>
    <submittedName>
        <fullName evidence="13">Putative membrane protein</fullName>
    </submittedName>
</protein>
<dbReference type="Pfam" id="PF23096">
    <property type="entry name" value="HEAT_PSME4"/>
    <property type="match status" value="1"/>
</dbReference>